<keyword evidence="2 5" id="KW-0812">Transmembrane</keyword>
<name>A0A091CQS1_FUKDA</name>
<organism evidence="7 8">
    <name type="scientific">Fukomys damarensis</name>
    <name type="common">Damaraland mole rat</name>
    <name type="synonym">Cryptomys damarensis</name>
    <dbReference type="NCBI Taxonomy" id="885580"/>
    <lineage>
        <taxon>Eukaryota</taxon>
        <taxon>Metazoa</taxon>
        <taxon>Chordata</taxon>
        <taxon>Craniata</taxon>
        <taxon>Vertebrata</taxon>
        <taxon>Euteleostomi</taxon>
        <taxon>Mammalia</taxon>
        <taxon>Eutheria</taxon>
        <taxon>Euarchontoglires</taxon>
        <taxon>Glires</taxon>
        <taxon>Rodentia</taxon>
        <taxon>Hystricomorpha</taxon>
        <taxon>Bathyergidae</taxon>
        <taxon>Fukomys</taxon>
    </lineage>
</organism>
<evidence type="ECO:0000256" key="3">
    <source>
        <dbReference type="ARBA" id="ARBA00022989"/>
    </source>
</evidence>
<evidence type="ECO:0000259" key="6">
    <source>
        <dbReference type="Pfam" id="PF07782"/>
    </source>
</evidence>
<evidence type="ECO:0000256" key="2">
    <source>
        <dbReference type="ARBA" id="ARBA00022692"/>
    </source>
</evidence>
<dbReference type="GO" id="GO:0009986">
    <property type="term" value="C:cell surface"/>
    <property type="evidence" value="ECO:0007669"/>
    <property type="project" value="TreeGrafter"/>
</dbReference>
<keyword evidence="3 5" id="KW-1133">Transmembrane helix</keyword>
<keyword evidence="4 5" id="KW-0472">Membrane</keyword>
<dbReference type="InterPro" id="IPR051856">
    <property type="entry name" value="CSR-E3_Ligase_Protein"/>
</dbReference>
<sequence length="478" mass="53778">MRRSAERCFLFRDEVGSPGRSLQASEKQRNSHFGELRGSSCNPDVSPRGQAGEQPAVGSAVSWLWDTVAVLPSCWAVTWALLGCSKRARCYLLLFFLSCGLREGKKALMAAGTGIAIFGHVENIFRNFKGLLDSMTCNLKAKSFSVHFPLLKRYIEAIQWIYGLATPPNLFEDLVSWKQTLEVSLSNPSHALAAQLNDTEGEVLGALYHVVSTAEAASSLGRKLLTCAGLLLLLLSTGLFLKRFLGPRGWKHENVYITRQFVRFDEEERRRHRPCVLPLNRKERSTYAFLPSFRLTAKDRRALGLFLLPVLAHLCVWVLLAAVDSLLYRLIRSVGAQLRGLPGLEVRLQLHREKQGDIIHSSSFNISVFEPGCLPSPKLLLSKTWAPLGVILVLLALLGLLSSILMQLKILVATSFYPRVEKERTRYLHAKLLKKRSEQLPGEAKRKQNLYFTQVHFWLPVLKMARKKHRDAAPEDSL</sequence>
<dbReference type="AlphaFoldDB" id="A0A091CQS1"/>
<evidence type="ECO:0000256" key="1">
    <source>
        <dbReference type="ARBA" id="ARBA00004141"/>
    </source>
</evidence>
<dbReference type="GO" id="GO:0005789">
    <property type="term" value="C:endoplasmic reticulum membrane"/>
    <property type="evidence" value="ECO:0007669"/>
    <property type="project" value="TreeGrafter"/>
</dbReference>
<reference evidence="7 8" key="1">
    <citation type="submission" date="2013-11" db="EMBL/GenBank/DDBJ databases">
        <title>The Damaraland mole rat (Fukomys damarensis) genome and evolution of African mole rats.</title>
        <authorList>
            <person name="Gladyshev V.N."/>
            <person name="Fang X."/>
        </authorList>
    </citation>
    <scope>NUCLEOTIDE SEQUENCE [LARGE SCALE GENOMIC DNA]</scope>
    <source>
        <tissue evidence="7">Liver</tissue>
    </source>
</reference>
<dbReference type="PANTHER" id="PTHR21041:SF2">
    <property type="entry name" value="DENDRITIC CELL-SPECIFIC TRANSMEMBRANE PROTEIN"/>
    <property type="match status" value="1"/>
</dbReference>
<comment type="subcellular location">
    <subcellularLocation>
        <location evidence="1">Membrane</location>
        <topology evidence="1">Multi-pass membrane protein</topology>
    </subcellularLocation>
</comment>
<dbReference type="InterPro" id="IPR012858">
    <property type="entry name" value="DC_STAMP-like"/>
</dbReference>
<evidence type="ECO:0000313" key="8">
    <source>
        <dbReference type="Proteomes" id="UP000028990"/>
    </source>
</evidence>
<feature type="transmembrane region" description="Helical" evidence="5">
    <location>
        <begin position="385"/>
        <end position="406"/>
    </location>
</feature>
<dbReference type="PANTHER" id="PTHR21041">
    <property type="entry name" value="DENDRITIC CELL-SPECIFIC TRANSMEMBRANE PROTEIN"/>
    <property type="match status" value="1"/>
</dbReference>
<feature type="transmembrane region" description="Helical" evidence="5">
    <location>
        <begin position="220"/>
        <end position="241"/>
    </location>
</feature>
<feature type="transmembrane region" description="Helical" evidence="5">
    <location>
        <begin position="302"/>
        <end position="323"/>
    </location>
</feature>
<dbReference type="EMBL" id="KN124863">
    <property type="protein sequence ID" value="KFO20058.1"/>
    <property type="molecule type" value="Genomic_DNA"/>
</dbReference>
<dbReference type="Proteomes" id="UP000028990">
    <property type="component" value="Unassembled WGS sequence"/>
</dbReference>
<proteinExistence type="predicted"/>
<dbReference type="Pfam" id="PF07782">
    <property type="entry name" value="DC_STAMP"/>
    <property type="match status" value="1"/>
</dbReference>
<keyword evidence="8" id="KW-1185">Reference proteome</keyword>
<gene>
    <name evidence="7" type="ORF">H920_18564</name>
</gene>
<evidence type="ECO:0000313" key="7">
    <source>
        <dbReference type="EMBL" id="KFO20058.1"/>
    </source>
</evidence>
<protein>
    <submittedName>
        <fullName evidence="7">Transmembrane 7 superfamily member 4</fullName>
    </submittedName>
</protein>
<dbReference type="eggNOG" id="ENOG502QWDQ">
    <property type="taxonomic scope" value="Eukaryota"/>
</dbReference>
<accession>A0A091CQS1</accession>
<dbReference type="STRING" id="885580.ENSFDAP00000008596"/>
<evidence type="ECO:0000256" key="4">
    <source>
        <dbReference type="ARBA" id="ARBA00023136"/>
    </source>
</evidence>
<feature type="domain" description="Dendritic cell-specific transmembrane protein-like" evidence="6">
    <location>
        <begin position="252"/>
        <end position="429"/>
    </location>
</feature>
<evidence type="ECO:0000256" key="5">
    <source>
        <dbReference type="SAM" id="Phobius"/>
    </source>
</evidence>